<name>A0A9D2U742_9BURK</name>
<feature type="transmembrane region" description="Helical" evidence="1">
    <location>
        <begin position="12"/>
        <end position="29"/>
    </location>
</feature>
<feature type="transmembrane region" description="Helical" evidence="1">
    <location>
        <begin position="64"/>
        <end position="84"/>
    </location>
</feature>
<evidence type="ECO:0000259" key="2">
    <source>
        <dbReference type="Pfam" id="PF01569"/>
    </source>
</evidence>
<reference evidence="3" key="2">
    <citation type="submission" date="2021-04" db="EMBL/GenBank/DDBJ databases">
        <authorList>
            <person name="Gilroy R."/>
        </authorList>
    </citation>
    <scope>NUCLEOTIDE SEQUENCE</scope>
    <source>
        <strain evidence="3">9264</strain>
    </source>
</reference>
<keyword evidence="1" id="KW-1133">Transmembrane helix</keyword>
<keyword evidence="1" id="KW-0812">Transmembrane</keyword>
<dbReference type="InterPro" id="IPR000326">
    <property type="entry name" value="PAP2/HPO"/>
</dbReference>
<organism evidence="3 4">
    <name type="scientific">Candidatus Paenalcaligenes intestinipullorum</name>
    <dbReference type="NCBI Taxonomy" id="2838718"/>
    <lineage>
        <taxon>Bacteria</taxon>
        <taxon>Pseudomonadati</taxon>
        <taxon>Pseudomonadota</taxon>
        <taxon>Betaproteobacteria</taxon>
        <taxon>Burkholderiales</taxon>
        <taxon>Alcaligenaceae</taxon>
        <taxon>Paenalcaligenes</taxon>
    </lineage>
</organism>
<keyword evidence="1" id="KW-0472">Membrane</keyword>
<reference evidence="3" key="1">
    <citation type="journal article" date="2021" name="PeerJ">
        <title>Extensive microbial diversity within the chicken gut microbiome revealed by metagenomics and culture.</title>
        <authorList>
            <person name="Gilroy R."/>
            <person name="Ravi A."/>
            <person name="Getino M."/>
            <person name="Pursley I."/>
            <person name="Horton D.L."/>
            <person name="Alikhan N.F."/>
            <person name="Baker D."/>
            <person name="Gharbi K."/>
            <person name="Hall N."/>
            <person name="Watson M."/>
            <person name="Adriaenssens E.M."/>
            <person name="Foster-Nyarko E."/>
            <person name="Jarju S."/>
            <person name="Secka A."/>
            <person name="Antonio M."/>
            <person name="Oren A."/>
            <person name="Chaudhuri R.R."/>
            <person name="La Ragione R."/>
            <person name="Hildebrand F."/>
            <person name="Pallen M.J."/>
        </authorList>
    </citation>
    <scope>NUCLEOTIDE SEQUENCE</scope>
    <source>
        <strain evidence="3">9264</strain>
    </source>
</reference>
<accession>A0A9D2U742</accession>
<comment type="caution">
    <text evidence="3">The sequence shown here is derived from an EMBL/GenBank/DDBJ whole genome shotgun (WGS) entry which is preliminary data.</text>
</comment>
<evidence type="ECO:0000256" key="1">
    <source>
        <dbReference type="SAM" id="Phobius"/>
    </source>
</evidence>
<dbReference type="Pfam" id="PF01569">
    <property type="entry name" value="PAP2"/>
    <property type="match status" value="1"/>
</dbReference>
<gene>
    <name evidence="3" type="ORF">H9906_01380</name>
</gene>
<protein>
    <submittedName>
        <fullName evidence="3">Phosphatase PAP2 family protein</fullName>
    </submittedName>
</protein>
<dbReference type="Gene3D" id="1.20.144.10">
    <property type="entry name" value="Phosphatidic acid phosphatase type 2/haloperoxidase"/>
    <property type="match status" value="1"/>
</dbReference>
<proteinExistence type="predicted"/>
<evidence type="ECO:0000313" key="3">
    <source>
        <dbReference type="EMBL" id="HJD43666.1"/>
    </source>
</evidence>
<dbReference type="SUPFAM" id="SSF48317">
    <property type="entry name" value="Acid phosphatase/Vanadium-dependent haloperoxidase"/>
    <property type="match status" value="1"/>
</dbReference>
<feature type="transmembrane region" description="Helical" evidence="1">
    <location>
        <begin position="93"/>
        <end position="111"/>
    </location>
</feature>
<feature type="transmembrane region" description="Helical" evidence="1">
    <location>
        <begin position="173"/>
        <end position="192"/>
    </location>
</feature>
<dbReference type="InterPro" id="IPR036938">
    <property type="entry name" value="PAP2/HPO_sf"/>
</dbReference>
<dbReference type="Proteomes" id="UP000823889">
    <property type="component" value="Unassembled WGS sequence"/>
</dbReference>
<feature type="transmembrane region" description="Helical" evidence="1">
    <location>
        <begin position="204"/>
        <end position="224"/>
    </location>
</feature>
<feature type="domain" description="Phosphatidic acid phosphatase type 2/haloperoxidase" evidence="2">
    <location>
        <begin position="96"/>
        <end position="219"/>
    </location>
</feature>
<sequence>MTHSTYTPRRYWSEAIVVTFVVALAAWWLQHNPLDVQISQHYFDDAQQYFPYELHSFIYNFGEYYIWFLPFGLGALWWLLALYYRHQPAKRNIFIALGLVFVGTPLASGVIKQFTAMPRPFMSDAFGGDVALYGDFWATPLGKGGGALPSVHATSGFIFMSFYFVAYLRQQYTLRWVWLGLGVLAGLVFGWLRIMQGYHFLSQVLWAGAWVWLVIHIVFAPLVFQQPAWLMRWLNKG</sequence>
<feature type="transmembrane region" description="Helical" evidence="1">
    <location>
        <begin position="147"/>
        <end position="166"/>
    </location>
</feature>
<dbReference type="EMBL" id="DWUQ01000026">
    <property type="protein sequence ID" value="HJD43666.1"/>
    <property type="molecule type" value="Genomic_DNA"/>
</dbReference>
<evidence type="ECO:0000313" key="4">
    <source>
        <dbReference type="Proteomes" id="UP000823889"/>
    </source>
</evidence>
<dbReference type="AlphaFoldDB" id="A0A9D2U742"/>